<evidence type="ECO:0000256" key="6">
    <source>
        <dbReference type="ARBA" id="ARBA00023014"/>
    </source>
</evidence>
<dbReference type="InterPro" id="IPR034471">
    <property type="entry name" value="GDGT/MA_synthase"/>
</dbReference>
<dbReference type="GO" id="GO:0051539">
    <property type="term" value="F:4 iron, 4 sulfur cluster binding"/>
    <property type="evidence" value="ECO:0007669"/>
    <property type="project" value="UniProtKB-KW"/>
</dbReference>
<dbReference type="PROSITE" id="PS51918">
    <property type="entry name" value="RADICAL_SAM"/>
    <property type="match status" value="1"/>
</dbReference>
<evidence type="ECO:0000256" key="1">
    <source>
        <dbReference type="ARBA" id="ARBA00001966"/>
    </source>
</evidence>
<dbReference type="AlphaFoldDB" id="A0A7C4D3I7"/>
<dbReference type="SFLD" id="SFLDG01067">
    <property type="entry name" value="SPASM/twitch_domain_containing"/>
    <property type="match status" value="1"/>
</dbReference>
<dbReference type="SFLD" id="SFLDF00385">
    <property type="entry name" value="7_8-dihydro-6-hydroxymethylpte"/>
    <property type="match status" value="1"/>
</dbReference>
<dbReference type="InterPro" id="IPR007197">
    <property type="entry name" value="rSAM"/>
</dbReference>
<dbReference type="Pfam" id="PF04055">
    <property type="entry name" value="Radical_SAM"/>
    <property type="match status" value="1"/>
</dbReference>
<dbReference type="SFLD" id="SFLDG01100">
    <property type="entry name" value="methyltransferase_(Class_D)"/>
    <property type="match status" value="1"/>
</dbReference>
<dbReference type="PANTHER" id="PTHR43306:SF1">
    <property type="entry name" value="7,8-DIHYDRO-6-HYDROXYMETHYLPTERIN DIMETHYLTRANSFERASE"/>
    <property type="match status" value="1"/>
</dbReference>
<dbReference type="PROSITE" id="PS01305">
    <property type="entry name" value="MOAA_NIFB_PQQE"/>
    <property type="match status" value="1"/>
</dbReference>
<name>A0A7C4D3I7_9CREN</name>
<dbReference type="InterPro" id="IPR058240">
    <property type="entry name" value="rSAM_sf"/>
</dbReference>
<dbReference type="InterPro" id="IPR056488">
    <property type="entry name" value="Zn_ribbon_HMPTM"/>
</dbReference>
<keyword evidence="2" id="KW-0004">4Fe-4S</keyword>
<feature type="domain" description="Radical SAM core" evidence="7">
    <location>
        <begin position="122"/>
        <end position="354"/>
    </location>
</feature>
<dbReference type="InterPro" id="IPR013785">
    <property type="entry name" value="Aldolase_TIM"/>
</dbReference>
<dbReference type="InterPro" id="IPR034474">
    <property type="entry name" value="Methyltransferase_Class_D"/>
</dbReference>
<keyword evidence="4" id="KW-0479">Metal-binding</keyword>
<protein>
    <submittedName>
        <fullName evidence="8">Radical SAM protein</fullName>
    </submittedName>
</protein>
<comment type="cofactor">
    <cofactor evidence="1">
        <name>[4Fe-4S] cluster</name>
        <dbReference type="ChEBI" id="CHEBI:49883"/>
    </cofactor>
</comment>
<dbReference type="GO" id="GO:0046872">
    <property type="term" value="F:metal ion binding"/>
    <property type="evidence" value="ECO:0007669"/>
    <property type="project" value="UniProtKB-KW"/>
</dbReference>
<dbReference type="InterPro" id="IPR000385">
    <property type="entry name" value="MoaA_NifB_PqqE_Fe-S-bd_CS"/>
</dbReference>
<keyword evidence="6" id="KW-0411">Iron-sulfur</keyword>
<dbReference type="EMBL" id="DTCA01000102">
    <property type="protein sequence ID" value="HGM07404.1"/>
    <property type="molecule type" value="Genomic_DNA"/>
</dbReference>
<keyword evidence="3" id="KW-0949">S-adenosyl-L-methionine</keyword>
<dbReference type="PANTHER" id="PTHR43306">
    <property type="entry name" value="7,8-DIHYDRO-6-HYDROXYMETHYLPTERIN DIMETHYLTRANSFERASE"/>
    <property type="match status" value="1"/>
</dbReference>
<keyword evidence="5" id="KW-0408">Iron</keyword>
<evidence type="ECO:0000256" key="3">
    <source>
        <dbReference type="ARBA" id="ARBA00022691"/>
    </source>
</evidence>
<accession>A0A7C4D3I7</accession>
<organism evidence="8">
    <name type="scientific">Ignisphaera aggregans</name>
    <dbReference type="NCBI Taxonomy" id="334771"/>
    <lineage>
        <taxon>Archaea</taxon>
        <taxon>Thermoproteota</taxon>
        <taxon>Thermoprotei</taxon>
        <taxon>Desulfurococcales</taxon>
        <taxon>Desulfurococcaceae</taxon>
        <taxon>Ignisphaera</taxon>
    </lineage>
</organism>
<reference evidence="8" key="1">
    <citation type="journal article" date="2020" name="mSystems">
        <title>Genome- and Community-Level Interaction Insights into Carbon Utilization and Element Cycling Functions of Hydrothermarchaeota in Hydrothermal Sediment.</title>
        <authorList>
            <person name="Zhou Z."/>
            <person name="Liu Y."/>
            <person name="Xu W."/>
            <person name="Pan J."/>
            <person name="Luo Z.H."/>
            <person name="Li M."/>
        </authorList>
    </citation>
    <scope>NUCLEOTIDE SEQUENCE [LARGE SCALE GENOMIC DNA]</scope>
    <source>
        <strain evidence="8">SpSt-658</strain>
    </source>
</reference>
<sequence>MSDELKIVAQYDKERNIVYVGKKEIAVGGPLPQLDSDERLIRYTSSLCPYCFRILPAIVIERNGSLYIKRTCPDHGEVEEVYFSDSEIFRRFEKYYFEGRGPGHIYTATSAPCPLNCGLCSMHKTHTALLNIDVTNRCDLSCWYCFYFAERAGYVYEPSLDDIKNMIDGLKKQTNIVLSVQLTGGEPTLREDLIDIVKLLRDLGVRHIQLNTHGIKFAKLYIENRDNAVAYTKSLREAGVNTVYLSFDGVTPKTNPKNHWEVPYTLEAFREGGMTSIVFVPTVIKGINDHELGDIINVAAHNMDIVRAVNFQPVSLVGMMRKQERSRYRVTIPDLIKAIEDQTNGEIDKYAWFPVGASVPIARFLELLSPSKRAEFTCHPACGAATYVYVEKKDNGFRFVPITRFIDADGLLDYLNNRVELLSNKPKYLAKLYGLKSVFDILNKFVEWKKVPTEIRNELRSILLDIFIKRNYHALGRFHYRFLFIGMMHFMDEWNYDISRVSRCAVHYALPDGRIVPFCAFNILNDIYRDTPHKSFGIPIQGYLKIYGEKSLAENKYVRSKDIVEKMVKGEPYRKTYAPVLDKLKDYYNILDLEDIDDEVDYA</sequence>
<dbReference type="Pfam" id="PF23545">
    <property type="entry name" value="Zn_ribbon_HMPTM"/>
    <property type="match status" value="1"/>
</dbReference>
<dbReference type="Gene3D" id="3.20.20.70">
    <property type="entry name" value="Aldolase class I"/>
    <property type="match status" value="1"/>
</dbReference>
<dbReference type="NCBIfam" id="NF045702">
    <property type="entry name" value="rSAM_GDGT_ether"/>
    <property type="match status" value="1"/>
</dbReference>
<dbReference type="CDD" id="cd01335">
    <property type="entry name" value="Radical_SAM"/>
    <property type="match status" value="1"/>
</dbReference>
<evidence type="ECO:0000256" key="2">
    <source>
        <dbReference type="ARBA" id="ARBA00022485"/>
    </source>
</evidence>
<gene>
    <name evidence="8" type="ORF">ENU31_03220</name>
</gene>
<comment type="caution">
    <text evidence="8">The sequence shown here is derived from an EMBL/GenBank/DDBJ whole genome shotgun (WGS) entry which is preliminary data.</text>
</comment>
<dbReference type="GO" id="GO:0008168">
    <property type="term" value="F:methyltransferase activity"/>
    <property type="evidence" value="ECO:0007669"/>
    <property type="project" value="InterPro"/>
</dbReference>
<evidence type="ECO:0000313" key="8">
    <source>
        <dbReference type="EMBL" id="HGM07404.1"/>
    </source>
</evidence>
<dbReference type="SFLD" id="SFLDS00029">
    <property type="entry name" value="Radical_SAM"/>
    <property type="match status" value="1"/>
</dbReference>
<evidence type="ECO:0000259" key="7">
    <source>
        <dbReference type="PROSITE" id="PS51918"/>
    </source>
</evidence>
<proteinExistence type="predicted"/>
<evidence type="ECO:0000256" key="5">
    <source>
        <dbReference type="ARBA" id="ARBA00023004"/>
    </source>
</evidence>
<evidence type="ECO:0000256" key="4">
    <source>
        <dbReference type="ARBA" id="ARBA00022723"/>
    </source>
</evidence>
<dbReference type="SUPFAM" id="SSF102114">
    <property type="entry name" value="Radical SAM enzymes"/>
    <property type="match status" value="1"/>
</dbReference>